<keyword evidence="14" id="KW-0378">Hydrolase</keyword>
<comment type="catalytic activity">
    <reaction evidence="12 14">
        <text>5-amino-6-(5-phospho-D-ribitylamino)uracil + NADP(+) = 5-amino-6-(5-phospho-D-ribosylamino)uracil + NADPH + H(+)</text>
        <dbReference type="Rhea" id="RHEA:17845"/>
        <dbReference type="ChEBI" id="CHEBI:15378"/>
        <dbReference type="ChEBI" id="CHEBI:57783"/>
        <dbReference type="ChEBI" id="CHEBI:58349"/>
        <dbReference type="ChEBI" id="CHEBI:58421"/>
        <dbReference type="ChEBI" id="CHEBI:58453"/>
        <dbReference type="EC" id="1.1.1.193"/>
    </reaction>
</comment>
<feature type="binding site" evidence="17">
    <location>
        <position position="60"/>
    </location>
    <ligand>
        <name>Zn(2+)</name>
        <dbReference type="ChEBI" id="CHEBI:29105"/>
        <note>catalytic</note>
    </ligand>
</feature>
<dbReference type="PANTHER" id="PTHR38011">
    <property type="entry name" value="DIHYDROFOLATE REDUCTASE FAMILY PROTEIN (AFU_ORTHOLOGUE AFUA_8G06820)"/>
    <property type="match status" value="1"/>
</dbReference>
<feature type="binding site" evidence="16">
    <location>
        <position position="278"/>
    </location>
    <ligand>
        <name>substrate</name>
    </ligand>
</feature>
<dbReference type="PROSITE" id="PS00903">
    <property type="entry name" value="CYT_DCMP_DEAMINASES_1"/>
    <property type="match status" value="1"/>
</dbReference>
<comment type="similarity">
    <text evidence="4 14">In the N-terminal section; belongs to the cytidine and deoxycytidylate deaminase family.</text>
</comment>
<dbReference type="CDD" id="cd01284">
    <property type="entry name" value="Riboflavin_deaminase-reductase"/>
    <property type="match status" value="1"/>
</dbReference>
<dbReference type="EMBL" id="FXYY01000016">
    <property type="protein sequence ID" value="SMX90257.1"/>
    <property type="molecule type" value="Genomic_DNA"/>
</dbReference>
<evidence type="ECO:0000256" key="2">
    <source>
        <dbReference type="ARBA" id="ARBA00004882"/>
    </source>
</evidence>
<dbReference type="Gene3D" id="3.40.430.10">
    <property type="entry name" value="Dihydrofolate Reductase, subunit A"/>
    <property type="match status" value="2"/>
</dbReference>
<evidence type="ECO:0000256" key="9">
    <source>
        <dbReference type="ARBA" id="ARBA00022857"/>
    </source>
</evidence>
<feature type="active site" description="Proton donor" evidence="15">
    <location>
        <position position="62"/>
    </location>
</feature>
<feature type="binding site" evidence="16">
    <location>
        <begin position="280"/>
        <end position="286"/>
    </location>
    <ligand>
        <name>NADP(+)</name>
        <dbReference type="ChEBI" id="CHEBI:58349"/>
    </ligand>
</feature>
<feature type="binding site" evidence="17">
    <location>
        <position position="88"/>
    </location>
    <ligand>
        <name>Zn(2+)</name>
        <dbReference type="ChEBI" id="CHEBI:29105"/>
        <note>catalytic</note>
    </ligand>
</feature>
<evidence type="ECO:0000259" key="19">
    <source>
        <dbReference type="PROSITE" id="PS51747"/>
    </source>
</evidence>
<evidence type="ECO:0000256" key="4">
    <source>
        <dbReference type="ARBA" id="ARBA00005259"/>
    </source>
</evidence>
<comment type="cofactor">
    <cofactor evidence="14 17">
        <name>Zn(2+)</name>
        <dbReference type="ChEBI" id="CHEBI:29105"/>
    </cofactor>
    <text evidence="14 17">Binds 1 zinc ion.</text>
</comment>
<dbReference type="Pfam" id="PF01872">
    <property type="entry name" value="RibD_C"/>
    <property type="match status" value="1"/>
</dbReference>
<dbReference type="InterPro" id="IPR016192">
    <property type="entry name" value="APOBEC/CMP_deaminase_Zn-bd"/>
</dbReference>
<comment type="catalytic activity">
    <reaction evidence="13 14">
        <text>2,5-diamino-6-hydroxy-4-(5-phosphoribosylamino)-pyrimidine + H2O + H(+) = 5-amino-6-(5-phospho-D-ribosylamino)uracil + NH4(+)</text>
        <dbReference type="Rhea" id="RHEA:21868"/>
        <dbReference type="ChEBI" id="CHEBI:15377"/>
        <dbReference type="ChEBI" id="CHEBI:15378"/>
        <dbReference type="ChEBI" id="CHEBI:28938"/>
        <dbReference type="ChEBI" id="CHEBI:58453"/>
        <dbReference type="ChEBI" id="CHEBI:58614"/>
        <dbReference type="EC" id="3.5.4.26"/>
    </reaction>
</comment>
<keyword evidence="8 14" id="KW-0862">Zinc</keyword>
<comment type="pathway">
    <text evidence="3 14">Cofactor biosynthesis; riboflavin biosynthesis; 5-amino-6-(D-ribitylamino)uracil from GTP: step 3/4.</text>
</comment>
<accession>A0A2H1JRX9</accession>
<dbReference type="InterPro" id="IPR050765">
    <property type="entry name" value="Riboflavin_Biosynth_HTPR"/>
</dbReference>
<keyword evidence="10 14" id="KW-0560">Oxidoreductase</keyword>
<dbReference type="InterPro" id="IPR002734">
    <property type="entry name" value="RibDG_C"/>
</dbReference>
<dbReference type="PANTHER" id="PTHR38011:SF7">
    <property type="entry name" value="2,5-DIAMINO-6-RIBOSYLAMINO-4(3H)-PYRIMIDINONE 5'-PHOSPHATE REDUCTASE"/>
    <property type="match status" value="1"/>
</dbReference>
<dbReference type="InterPro" id="IPR004794">
    <property type="entry name" value="Eubact_RibD"/>
</dbReference>
<feature type="domain" description="CMP/dCMP-type deaminase" evidence="19">
    <location>
        <begin position="13"/>
        <end position="135"/>
    </location>
</feature>
<feature type="region of interest" description="Disordered" evidence="18">
    <location>
        <begin position="350"/>
        <end position="377"/>
    </location>
</feature>
<feature type="binding site" evidence="16">
    <location>
        <position position="166"/>
    </location>
    <ligand>
        <name>NADP(+)</name>
        <dbReference type="ChEBI" id="CHEBI:58349"/>
    </ligand>
</feature>
<evidence type="ECO:0000313" key="21">
    <source>
        <dbReference type="Proteomes" id="UP000234641"/>
    </source>
</evidence>
<reference evidence="20 21" key="1">
    <citation type="submission" date="2017-03" db="EMBL/GenBank/DDBJ databases">
        <authorList>
            <person name="Afonso C.L."/>
            <person name="Miller P.J."/>
            <person name="Scott M.A."/>
            <person name="Spackman E."/>
            <person name="Goraichik I."/>
            <person name="Dimitrov K.M."/>
            <person name="Suarez D.L."/>
            <person name="Swayne D.E."/>
        </authorList>
    </citation>
    <scope>NUCLEOTIDE SEQUENCE [LARGE SCALE GENOMIC DNA]</scope>
    <source>
        <strain evidence="20 21">ATCC 9172</strain>
    </source>
</reference>
<dbReference type="InterPro" id="IPR002125">
    <property type="entry name" value="CMP_dCMP_dom"/>
</dbReference>
<keyword evidence="11" id="KW-0511">Multifunctional enzyme</keyword>
<keyword evidence="7 14" id="KW-0479">Metal-binding</keyword>
<dbReference type="NCBIfam" id="TIGR00326">
    <property type="entry name" value="eubact_ribD"/>
    <property type="match status" value="1"/>
</dbReference>
<dbReference type="AlphaFoldDB" id="A0A2H1JRX9"/>
<evidence type="ECO:0000256" key="15">
    <source>
        <dbReference type="PIRSR" id="PIRSR006769-1"/>
    </source>
</evidence>
<evidence type="ECO:0000256" key="1">
    <source>
        <dbReference type="ARBA" id="ARBA00002151"/>
    </source>
</evidence>
<feature type="binding site" evidence="16">
    <location>
        <position position="180"/>
    </location>
    <ligand>
        <name>substrate</name>
    </ligand>
</feature>
<gene>
    <name evidence="20" type="ORF">BLIN9172_02435</name>
</gene>
<dbReference type="InterPro" id="IPR016193">
    <property type="entry name" value="Cytidine_deaminase-like"/>
</dbReference>
<dbReference type="PIRSF" id="PIRSF006769">
    <property type="entry name" value="RibD"/>
    <property type="match status" value="1"/>
</dbReference>
<feature type="binding site" evidence="16">
    <location>
        <position position="237"/>
    </location>
    <ligand>
        <name>NADP(+)</name>
        <dbReference type="ChEBI" id="CHEBI:58349"/>
    </ligand>
</feature>
<dbReference type="GO" id="GO:0009231">
    <property type="term" value="P:riboflavin biosynthetic process"/>
    <property type="evidence" value="ECO:0007669"/>
    <property type="project" value="UniProtKB-UniPathway"/>
</dbReference>
<keyword evidence="6 14" id="KW-0686">Riboflavin biosynthesis</keyword>
<keyword evidence="9 14" id="KW-0521">NADP</keyword>
<dbReference type="GO" id="GO:0008703">
    <property type="term" value="F:5-amino-6-(5-phosphoribosylamino)uracil reductase activity"/>
    <property type="evidence" value="ECO:0007669"/>
    <property type="project" value="UniProtKB-EC"/>
</dbReference>
<evidence type="ECO:0000256" key="13">
    <source>
        <dbReference type="ARBA" id="ARBA00049886"/>
    </source>
</evidence>
<comment type="function">
    <text evidence="1 14">Converts 2,5-diamino-6-(ribosylamino)-4(3h)-pyrimidinone 5'-phosphate into 5-amino-6-(ribosylamino)-2,4(1h,3h)-pyrimidinedione 5'-phosphate.</text>
</comment>
<name>A0A2H1JRX9_BRELN</name>
<dbReference type="GO" id="GO:0008270">
    <property type="term" value="F:zinc ion binding"/>
    <property type="evidence" value="ECO:0007669"/>
    <property type="project" value="InterPro"/>
</dbReference>
<dbReference type="UniPathway" id="UPA00275">
    <property type="reaction ID" value="UER00401"/>
</dbReference>
<feature type="binding site" evidence="17">
    <location>
        <position position="97"/>
    </location>
    <ligand>
        <name>Zn(2+)</name>
        <dbReference type="ChEBI" id="CHEBI:29105"/>
        <note>catalytic</note>
    </ligand>
</feature>
<feature type="binding site" evidence="16">
    <location>
        <position position="219"/>
    </location>
    <ligand>
        <name>substrate</name>
    </ligand>
</feature>
<dbReference type="EC" id="3.5.4.26" evidence="14"/>
<evidence type="ECO:0000256" key="10">
    <source>
        <dbReference type="ARBA" id="ARBA00023002"/>
    </source>
</evidence>
<proteinExistence type="inferred from homology"/>
<dbReference type="Gene3D" id="3.40.140.10">
    <property type="entry name" value="Cytidine Deaminase, domain 2"/>
    <property type="match status" value="1"/>
</dbReference>
<evidence type="ECO:0000256" key="12">
    <source>
        <dbReference type="ARBA" id="ARBA00049861"/>
    </source>
</evidence>
<comment type="pathway">
    <text evidence="2 14">Cofactor biosynthesis; riboflavin biosynthesis; 5-amino-6-(D-ribitylamino)uracil from GTP: step 2/4.</text>
</comment>
<feature type="binding site" evidence="16">
    <location>
        <position position="208"/>
    </location>
    <ligand>
        <name>NADP(+)</name>
        <dbReference type="ChEBI" id="CHEBI:58349"/>
    </ligand>
</feature>
<evidence type="ECO:0000256" key="16">
    <source>
        <dbReference type="PIRSR" id="PIRSR006769-2"/>
    </source>
</evidence>
<evidence type="ECO:0000313" key="20">
    <source>
        <dbReference type="EMBL" id="SMX90257.1"/>
    </source>
</evidence>
<dbReference type="RefSeq" id="WP_240812107.1">
    <property type="nucleotide sequence ID" value="NZ_FXYY01000016.1"/>
</dbReference>
<evidence type="ECO:0000256" key="7">
    <source>
        <dbReference type="ARBA" id="ARBA00022723"/>
    </source>
</evidence>
<dbReference type="EC" id="1.1.1.193" evidence="14"/>
<evidence type="ECO:0000256" key="3">
    <source>
        <dbReference type="ARBA" id="ARBA00004910"/>
    </source>
</evidence>
<evidence type="ECO:0000256" key="18">
    <source>
        <dbReference type="SAM" id="MobiDB-lite"/>
    </source>
</evidence>
<evidence type="ECO:0000256" key="17">
    <source>
        <dbReference type="PIRSR" id="PIRSR006769-3"/>
    </source>
</evidence>
<dbReference type="InterPro" id="IPR024072">
    <property type="entry name" value="DHFR-like_dom_sf"/>
</dbReference>
<evidence type="ECO:0000256" key="11">
    <source>
        <dbReference type="ARBA" id="ARBA00023268"/>
    </source>
</evidence>
<dbReference type="SUPFAM" id="SSF53927">
    <property type="entry name" value="Cytidine deaminase-like"/>
    <property type="match status" value="1"/>
</dbReference>
<dbReference type="PROSITE" id="PS51747">
    <property type="entry name" value="CYT_DCMP_DEAMINASES_2"/>
    <property type="match status" value="1"/>
</dbReference>
<dbReference type="Pfam" id="PF00383">
    <property type="entry name" value="dCMP_cyt_deam_1"/>
    <property type="match status" value="1"/>
</dbReference>
<feature type="binding site" evidence="16">
    <location>
        <position position="182"/>
    </location>
    <ligand>
        <name>NADP(+)</name>
        <dbReference type="ChEBI" id="CHEBI:58349"/>
    </ligand>
</feature>
<dbReference type="SUPFAM" id="SSF53597">
    <property type="entry name" value="Dihydrofolate reductase-like"/>
    <property type="match status" value="1"/>
</dbReference>
<dbReference type="GO" id="GO:0008835">
    <property type="term" value="F:diaminohydroxyphosphoribosylaminopyrimidine deaminase activity"/>
    <property type="evidence" value="ECO:0007669"/>
    <property type="project" value="UniProtKB-EC"/>
</dbReference>
<evidence type="ECO:0000256" key="8">
    <source>
        <dbReference type="ARBA" id="ARBA00022833"/>
    </source>
</evidence>
<evidence type="ECO:0000256" key="5">
    <source>
        <dbReference type="ARBA" id="ARBA00007417"/>
    </source>
</evidence>
<evidence type="ECO:0000256" key="14">
    <source>
        <dbReference type="PIRNR" id="PIRNR006769"/>
    </source>
</evidence>
<feature type="binding site" evidence="16">
    <location>
        <position position="216"/>
    </location>
    <ligand>
        <name>substrate</name>
    </ligand>
</feature>
<sequence>MGTQPDEAAEFTDLESAAMAAALNAAREGVRGANPLVGAAILTADGQIVTGHHGGAGTPHAEVDAITTAHDLDIDLTTSTLFVTLEPCAHHGRTGPCTEAIINAQIPSVVFASPDPNPLAAGGGHTLAEAGLTVRSGLYEADSRALNARWVRSTAEDRPFVTAKIAQSLDGAVAADDGTSRWITSAESRAHAHEVRARVDAILVGTGTAVADDPRLNARGHDGIALDDQPRPVVLGTSELPVTSFLALNPNTLHLRTHDVRDALDQLHAAGVRHLLVEGGPTVLGAFFAAGVVDEVFCYQAPLLIGPGRSSVDGLDIGTLSDALRLVPDDTETPAVSRLGPDFLLHFATTAQEPAEPGSRRITHAAAADPQPSPTNT</sequence>
<dbReference type="Proteomes" id="UP000234641">
    <property type="component" value="Unassembled WGS sequence"/>
</dbReference>
<comment type="similarity">
    <text evidence="5 14">In the C-terminal section; belongs to the HTP reductase family.</text>
</comment>
<feature type="binding site" evidence="16">
    <location>
        <position position="196"/>
    </location>
    <ligand>
        <name>substrate</name>
    </ligand>
</feature>
<organism evidence="20 21">
    <name type="scientific">Brevibacterium linens ATCC 9172</name>
    <dbReference type="NCBI Taxonomy" id="1255617"/>
    <lineage>
        <taxon>Bacteria</taxon>
        <taxon>Bacillati</taxon>
        <taxon>Actinomycetota</taxon>
        <taxon>Actinomycetes</taxon>
        <taxon>Micrococcales</taxon>
        <taxon>Brevibacteriaceae</taxon>
        <taxon>Brevibacterium</taxon>
    </lineage>
</organism>
<protein>
    <recommendedName>
        <fullName evidence="14">Riboflavin biosynthesis protein RibD</fullName>
    </recommendedName>
    <domain>
        <recommendedName>
            <fullName evidence="14">Diaminohydroxyphosphoribosylaminopyrimidine deaminase</fullName>
            <shortName evidence="14">DRAP deaminase</shortName>
            <ecNumber evidence="14">3.5.4.26</ecNumber>
        </recommendedName>
        <alternativeName>
            <fullName evidence="14">Riboflavin-specific deaminase</fullName>
        </alternativeName>
    </domain>
    <domain>
        <recommendedName>
            <fullName evidence="14">5-amino-6-(5-phosphoribosylamino)uracil reductase</fullName>
            <ecNumber evidence="14">1.1.1.193</ecNumber>
        </recommendedName>
        <alternativeName>
            <fullName evidence="14">HTP reductase</fullName>
        </alternativeName>
    </domain>
</protein>
<feature type="binding site" evidence="16">
    <location>
        <position position="212"/>
    </location>
    <ligand>
        <name>NADP(+)</name>
        <dbReference type="ChEBI" id="CHEBI:58349"/>
    </ligand>
</feature>
<evidence type="ECO:0000256" key="6">
    <source>
        <dbReference type="ARBA" id="ARBA00022619"/>
    </source>
</evidence>